<dbReference type="NCBIfam" id="TIGR00912">
    <property type="entry name" value="2A0309"/>
    <property type="match status" value="1"/>
</dbReference>
<gene>
    <name evidence="9" type="ORF">PSTEL_26455</name>
</gene>
<protein>
    <submittedName>
        <fullName evidence="9">Uncharacterized protein</fullName>
    </submittedName>
</protein>
<keyword evidence="7 8" id="KW-0472">Membrane</keyword>
<feature type="transmembrane region" description="Helical" evidence="8">
    <location>
        <begin position="307"/>
        <end position="326"/>
    </location>
</feature>
<dbReference type="GO" id="GO:0016020">
    <property type="term" value="C:membrane"/>
    <property type="evidence" value="ECO:0007669"/>
    <property type="project" value="UniProtKB-SubCell"/>
</dbReference>
<reference evidence="9 10" key="1">
    <citation type="submission" date="2014-08" db="EMBL/GenBank/DDBJ databases">
        <title>Comparative genomics of the Paenibacillus odorifer group.</title>
        <authorList>
            <person name="den Bakker H.C."/>
            <person name="Tsai Y.-C."/>
            <person name="Martin N."/>
            <person name="Korlach J."/>
            <person name="Wiedmann M."/>
        </authorList>
    </citation>
    <scope>NUCLEOTIDE SEQUENCE [LARGE SCALE GENOMIC DNA]</scope>
    <source>
        <strain evidence="9 10">DSM 14472</strain>
    </source>
</reference>
<evidence type="ECO:0000256" key="6">
    <source>
        <dbReference type="ARBA" id="ARBA00022989"/>
    </source>
</evidence>
<dbReference type="EMBL" id="CP009286">
    <property type="protein sequence ID" value="AIQ66129.1"/>
    <property type="molecule type" value="Genomic_DNA"/>
</dbReference>
<keyword evidence="5 8" id="KW-0812">Transmembrane</keyword>
<dbReference type="OrthoDB" id="2663541at2"/>
<keyword evidence="6 8" id="KW-1133">Transmembrane helix</keyword>
<dbReference type="HOGENOM" id="CLU_047547_1_2_9"/>
<feature type="transmembrane region" description="Helical" evidence="8">
    <location>
        <begin position="338"/>
        <end position="361"/>
    </location>
</feature>
<feature type="transmembrane region" description="Helical" evidence="8">
    <location>
        <begin position="220"/>
        <end position="243"/>
    </location>
</feature>
<feature type="transmembrane region" description="Helical" evidence="8">
    <location>
        <begin position="120"/>
        <end position="138"/>
    </location>
</feature>
<dbReference type="AlphaFoldDB" id="A0A089NB81"/>
<dbReference type="STRING" id="169760.PSTEL_26455"/>
<feature type="transmembrane region" description="Helical" evidence="8">
    <location>
        <begin position="187"/>
        <end position="208"/>
    </location>
</feature>
<feature type="transmembrane region" description="Helical" evidence="8">
    <location>
        <begin position="82"/>
        <end position="108"/>
    </location>
</feature>
<evidence type="ECO:0000256" key="1">
    <source>
        <dbReference type="ARBA" id="ARBA00004141"/>
    </source>
</evidence>
<dbReference type="GO" id="GO:0009847">
    <property type="term" value="P:spore germination"/>
    <property type="evidence" value="ECO:0007669"/>
    <property type="project" value="InterPro"/>
</dbReference>
<evidence type="ECO:0000256" key="8">
    <source>
        <dbReference type="SAM" id="Phobius"/>
    </source>
</evidence>
<sequence length="366" mass="40905">MYKKESISASQMSVLFFVYMTGSAIINIPGPLTSFAKTGAWISLLISWSLGVIFLLGLLYLNRQHPGLSFIDYSRKMIGGPFTVLLAIPFITLVLHMSAGIVLDIGLFFRSSMLRETPMYVIHACVFLIVSLTARSGIETMARMFTVLISVTVLSVIVTLLLSIYYFKPEHLFPIAPEGIRPILHGAYFTSGFPYGEIFLFSMLTPYVRKEDRERFEHGMLLAMVANGICFILVTVCAIMVLGPLCGSVKYTLFQIARLIDIQDIIERIESIIGFALVVGSFMKATIALLVLALTVARLLKLTDYRILIFPLALVNFLLSIVLYKGETRWSEVVGNVWPLWNAIANVLPLIIMTLITLFTAKKRSH</sequence>
<feature type="transmembrane region" description="Helical" evidence="8">
    <location>
        <begin position="145"/>
        <end position="167"/>
    </location>
</feature>
<evidence type="ECO:0000313" key="10">
    <source>
        <dbReference type="Proteomes" id="UP000029507"/>
    </source>
</evidence>
<feature type="transmembrane region" description="Helical" evidence="8">
    <location>
        <begin position="40"/>
        <end position="61"/>
    </location>
</feature>
<keyword evidence="4" id="KW-0309">Germination</keyword>
<evidence type="ECO:0000313" key="9">
    <source>
        <dbReference type="EMBL" id="AIQ66129.1"/>
    </source>
</evidence>
<organism evidence="9 10">
    <name type="scientific">Paenibacillus stellifer</name>
    <dbReference type="NCBI Taxonomy" id="169760"/>
    <lineage>
        <taxon>Bacteria</taxon>
        <taxon>Bacillati</taxon>
        <taxon>Bacillota</taxon>
        <taxon>Bacilli</taxon>
        <taxon>Bacillales</taxon>
        <taxon>Paenibacillaceae</taxon>
        <taxon>Paenibacillus</taxon>
    </lineage>
</organism>
<comment type="similarity">
    <text evidence="2">Belongs to the amino acid-polyamine-organocation (APC) superfamily. Spore germination protein (SGP) (TC 2.A.3.9) family.</text>
</comment>
<evidence type="ECO:0000256" key="3">
    <source>
        <dbReference type="ARBA" id="ARBA00022448"/>
    </source>
</evidence>
<dbReference type="Gene3D" id="1.20.1740.10">
    <property type="entry name" value="Amino acid/polyamine transporter I"/>
    <property type="match status" value="1"/>
</dbReference>
<dbReference type="RefSeq" id="WP_038699709.1">
    <property type="nucleotide sequence ID" value="NZ_CP009286.1"/>
</dbReference>
<accession>A0A089NB81</accession>
<feature type="transmembrane region" description="Helical" evidence="8">
    <location>
        <begin position="12"/>
        <end position="28"/>
    </location>
</feature>
<comment type="subcellular location">
    <subcellularLocation>
        <location evidence="1">Membrane</location>
        <topology evidence="1">Multi-pass membrane protein</topology>
    </subcellularLocation>
</comment>
<keyword evidence="3" id="KW-0813">Transport</keyword>
<dbReference type="PANTHER" id="PTHR34975:SF2">
    <property type="entry name" value="SPORE GERMINATION PROTEIN A2"/>
    <property type="match status" value="1"/>
</dbReference>
<dbReference type="Pfam" id="PF03845">
    <property type="entry name" value="Spore_permease"/>
    <property type="match status" value="1"/>
</dbReference>
<dbReference type="InterPro" id="IPR004761">
    <property type="entry name" value="Spore_GerAB"/>
</dbReference>
<feature type="transmembrane region" description="Helical" evidence="8">
    <location>
        <begin position="272"/>
        <end position="295"/>
    </location>
</feature>
<proteinExistence type="inferred from homology"/>
<evidence type="ECO:0000256" key="2">
    <source>
        <dbReference type="ARBA" id="ARBA00007998"/>
    </source>
</evidence>
<dbReference type="Proteomes" id="UP000029507">
    <property type="component" value="Chromosome"/>
</dbReference>
<keyword evidence="10" id="KW-1185">Reference proteome</keyword>
<name>A0A089NB81_9BACL</name>
<evidence type="ECO:0000256" key="7">
    <source>
        <dbReference type="ARBA" id="ARBA00023136"/>
    </source>
</evidence>
<dbReference type="PANTHER" id="PTHR34975">
    <property type="entry name" value="SPORE GERMINATION PROTEIN A2"/>
    <property type="match status" value="1"/>
</dbReference>
<evidence type="ECO:0000256" key="4">
    <source>
        <dbReference type="ARBA" id="ARBA00022544"/>
    </source>
</evidence>
<evidence type="ECO:0000256" key="5">
    <source>
        <dbReference type="ARBA" id="ARBA00022692"/>
    </source>
</evidence>
<dbReference type="KEGG" id="pste:PSTEL_26455"/>